<evidence type="ECO:0000313" key="6">
    <source>
        <dbReference type="EMBL" id="GES12595.1"/>
    </source>
</evidence>
<dbReference type="Proteomes" id="UP000331127">
    <property type="component" value="Unassembled WGS sequence"/>
</dbReference>
<dbReference type="PRINTS" id="PR00455">
    <property type="entry name" value="HTHTETR"/>
</dbReference>
<dbReference type="SUPFAM" id="SSF46689">
    <property type="entry name" value="Homeodomain-like"/>
    <property type="match status" value="1"/>
</dbReference>
<dbReference type="PANTHER" id="PTHR30055">
    <property type="entry name" value="HTH-TYPE TRANSCRIPTIONAL REGULATOR RUTR"/>
    <property type="match status" value="1"/>
</dbReference>
<sequence length="240" mass="25430">MSTIAPSAPVRDRLLLAGARLLEEAGDGDVSTRAVCELAGVQAPALYHHFGSKQGLLDDVVSHGFRRFLAARPAAGADAPSDPVDAIREAWDIHVQFGVEHPRFYGYIYTPVGRETPCRVVSEVEAMILSTLEPAALHGQLTIPPAEAARQILAASSGVVLALIANSNESVDWELSRRTRDAILASITWPQADTPESAPTVSSTAIALDAALDSEGSPLGTAETALLHAWLRDLARPSKA</sequence>
<dbReference type="InterPro" id="IPR050109">
    <property type="entry name" value="HTH-type_TetR-like_transc_reg"/>
</dbReference>
<reference evidence="6 7" key="1">
    <citation type="submission" date="2019-10" db="EMBL/GenBank/DDBJ databases">
        <title>Whole genome shotgun sequence of Acrocarpospora macrocephala NBRC 16266.</title>
        <authorList>
            <person name="Ichikawa N."/>
            <person name="Kimura A."/>
            <person name="Kitahashi Y."/>
            <person name="Komaki H."/>
            <person name="Oguchi A."/>
        </authorList>
    </citation>
    <scope>NUCLEOTIDE SEQUENCE [LARGE SCALE GENOMIC DNA]</scope>
    <source>
        <strain evidence="6 7">NBRC 16266</strain>
    </source>
</reference>
<proteinExistence type="predicted"/>
<dbReference type="AlphaFoldDB" id="A0A5M3WTB1"/>
<dbReference type="RefSeq" id="WP_155357900.1">
    <property type="nucleotide sequence ID" value="NZ_BAAAHL010000071.1"/>
</dbReference>
<evidence type="ECO:0000259" key="5">
    <source>
        <dbReference type="PROSITE" id="PS50977"/>
    </source>
</evidence>
<comment type="caution">
    <text evidence="6">The sequence shown here is derived from an EMBL/GenBank/DDBJ whole genome shotgun (WGS) entry which is preliminary data.</text>
</comment>
<evidence type="ECO:0000256" key="2">
    <source>
        <dbReference type="ARBA" id="ARBA00023125"/>
    </source>
</evidence>
<keyword evidence="2 4" id="KW-0238">DNA-binding</keyword>
<keyword evidence="1" id="KW-0805">Transcription regulation</keyword>
<accession>A0A5M3WTB1</accession>
<gene>
    <name evidence="6" type="ORF">Amac_061920</name>
</gene>
<feature type="DNA-binding region" description="H-T-H motif" evidence="4">
    <location>
        <begin position="31"/>
        <end position="50"/>
    </location>
</feature>
<dbReference type="Pfam" id="PF00440">
    <property type="entry name" value="TetR_N"/>
    <property type="match status" value="1"/>
</dbReference>
<evidence type="ECO:0000256" key="1">
    <source>
        <dbReference type="ARBA" id="ARBA00023015"/>
    </source>
</evidence>
<feature type="domain" description="HTH tetR-type" evidence="5">
    <location>
        <begin position="8"/>
        <end position="68"/>
    </location>
</feature>
<evidence type="ECO:0000256" key="4">
    <source>
        <dbReference type="PROSITE-ProRule" id="PRU00335"/>
    </source>
</evidence>
<dbReference type="InterPro" id="IPR009057">
    <property type="entry name" value="Homeodomain-like_sf"/>
</dbReference>
<dbReference type="EMBL" id="BLAE01000037">
    <property type="protein sequence ID" value="GES12595.1"/>
    <property type="molecule type" value="Genomic_DNA"/>
</dbReference>
<dbReference type="OrthoDB" id="3784817at2"/>
<dbReference type="PANTHER" id="PTHR30055:SF234">
    <property type="entry name" value="HTH-TYPE TRANSCRIPTIONAL REGULATOR BETI"/>
    <property type="match status" value="1"/>
</dbReference>
<keyword evidence="7" id="KW-1185">Reference proteome</keyword>
<dbReference type="InterPro" id="IPR001647">
    <property type="entry name" value="HTH_TetR"/>
</dbReference>
<protein>
    <submittedName>
        <fullName evidence="6">TetR family transcriptional regulator</fullName>
    </submittedName>
</protein>
<evidence type="ECO:0000313" key="7">
    <source>
        <dbReference type="Proteomes" id="UP000331127"/>
    </source>
</evidence>
<dbReference type="GO" id="GO:0003700">
    <property type="term" value="F:DNA-binding transcription factor activity"/>
    <property type="evidence" value="ECO:0007669"/>
    <property type="project" value="TreeGrafter"/>
</dbReference>
<dbReference type="PROSITE" id="PS50977">
    <property type="entry name" value="HTH_TETR_2"/>
    <property type="match status" value="1"/>
</dbReference>
<name>A0A5M3WTB1_9ACTN</name>
<evidence type="ECO:0000256" key="3">
    <source>
        <dbReference type="ARBA" id="ARBA00023163"/>
    </source>
</evidence>
<keyword evidence="3" id="KW-0804">Transcription</keyword>
<dbReference type="GO" id="GO:0000976">
    <property type="term" value="F:transcription cis-regulatory region binding"/>
    <property type="evidence" value="ECO:0007669"/>
    <property type="project" value="TreeGrafter"/>
</dbReference>
<organism evidence="6 7">
    <name type="scientific">Acrocarpospora macrocephala</name>
    <dbReference type="NCBI Taxonomy" id="150177"/>
    <lineage>
        <taxon>Bacteria</taxon>
        <taxon>Bacillati</taxon>
        <taxon>Actinomycetota</taxon>
        <taxon>Actinomycetes</taxon>
        <taxon>Streptosporangiales</taxon>
        <taxon>Streptosporangiaceae</taxon>
        <taxon>Acrocarpospora</taxon>
    </lineage>
</organism>
<dbReference type="Gene3D" id="1.10.357.10">
    <property type="entry name" value="Tetracycline Repressor, domain 2"/>
    <property type="match status" value="1"/>
</dbReference>